<name>A0A0M9A6D6_9HYME</name>
<keyword evidence="2" id="KW-1185">Reference proteome</keyword>
<dbReference type="AlphaFoldDB" id="A0A0M9A6D6"/>
<proteinExistence type="predicted"/>
<reference evidence="1 2" key="1">
    <citation type="submission" date="2015-07" db="EMBL/GenBank/DDBJ databases">
        <title>The genome of Melipona quadrifasciata.</title>
        <authorList>
            <person name="Pan H."/>
            <person name="Kapheim K."/>
        </authorList>
    </citation>
    <scope>NUCLEOTIDE SEQUENCE [LARGE SCALE GENOMIC DNA]</scope>
    <source>
        <strain evidence="1">0111107301</strain>
        <tissue evidence="1">Whole body</tissue>
    </source>
</reference>
<dbReference type="Proteomes" id="UP000053105">
    <property type="component" value="Unassembled WGS sequence"/>
</dbReference>
<organism evidence="1 2">
    <name type="scientific">Melipona quadrifasciata</name>
    <dbReference type="NCBI Taxonomy" id="166423"/>
    <lineage>
        <taxon>Eukaryota</taxon>
        <taxon>Metazoa</taxon>
        <taxon>Ecdysozoa</taxon>
        <taxon>Arthropoda</taxon>
        <taxon>Hexapoda</taxon>
        <taxon>Insecta</taxon>
        <taxon>Pterygota</taxon>
        <taxon>Neoptera</taxon>
        <taxon>Endopterygota</taxon>
        <taxon>Hymenoptera</taxon>
        <taxon>Apocrita</taxon>
        <taxon>Aculeata</taxon>
        <taxon>Apoidea</taxon>
        <taxon>Anthophila</taxon>
        <taxon>Apidae</taxon>
        <taxon>Melipona</taxon>
    </lineage>
</organism>
<sequence length="584" mass="66748">MSQLVTLAVNYCNREQLAVAFVVSVDAVSQQRLGKRSFAVTMLLHPRAIYVVRLIVNHCTTDIIPTSSKRKQRIILYDLVTRYGPQSVASAKLCSISRFLYSSLSPERRNERELDGDAIARLRESGLIHEPLVRQWKKDGSSGRLVELEVNGDAESGGVDRDGDMASGNARYSCHEQSQRLQIQQILYYVQLRLITEQNWTEFISKRSCREVPDAMAFSYLRDLRLTLRSRVGIWNVSLRFSKIIVLKLSSVDLRSYELNELSEAMSLNFFFLLMRLGKLGDRKRSKLRVLHCGFNKPLYITAIPSRAINYEQKAGEFTNLGLKDEPQRNALTSEADAKASFQLVLVSHARSLSTRQRHSYSRSTPRPLTNHVTQINQSLIFAASALHLEVRFSGLPPLKPLSVIINPLHISKVIIDGTTNRWYSQVKLKSLSISHIRIKNKDLDRRKESIEHWQSNMRTVKSLHRDGSNAFINEATLVAALKYRLEIIYLRTTVLIQLVEKTVENLRQSELHALSGTSQNVVRHYEIWPRINQKWHISVAKMTQAQELFLSLFFFINGQTECDFCKTEDGETKGQKLAAAFVE</sequence>
<evidence type="ECO:0000313" key="2">
    <source>
        <dbReference type="Proteomes" id="UP000053105"/>
    </source>
</evidence>
<evidence type="ECO:0000313" key="1">
    <source>
        <dbReference type="EMBL" id="KOX76779.1"/>
    </source>
</evidence>
<protein>
    <submittedName>
        <fullName evidence="1">Uncharacterized protein</fullName>
    </submittedName>
</protein>
<dbReference type="EMBL" id="KQ435741">
    <property type="protein sequence ID" value="KOX76779.1"/>
    <property type="molecule type" value="Genomic_DNA"/>
</dbReference>
<gene>
    <name evidence="1" type="ORF">WN51_11203</name>
</gene>
<accession>A0A0M9A6D6</accession>